<evidence type="ECO:0000313" key="1">
    <source>
        <dbReference type="EMBL" id="MBX38674.1"/>
    </source>
</evidence>
<dbReference type="EMBL" id="GGEC01058190">
    <property type="protein sequence ID" value="MBX38674.1"/>
    <property type="molecule type" value="Transcribed_RNA"/>
</dbReference>
<accession>A0A2P2N864</accession>
<sequence>MLVRCVLNMGLRDWSGKDKHGCQKMDGSVSRVATYTARKDILAATVSQHFASGLCPYPSIFVDFLLHSLSRF</sequence>
<dbReference type="AlphaFoldDB" id="A0A2P2N864"/>
<protein>
    <submittedName>
        <fullName evidence="1">Uncharacterized protein</fullName>
    </submittedName>
</protein>
<reference evidence="1" key="1">
    <citation type="submission" date="2018-02" db="EMBL/GenBank/DDBJ databases">
        <title>Rhizophora mucronata_Transcriptome.</title>
        <authorList>
            <person name="Meera S.P."/>
            <person name="Sreeshan A."/>
            <person name="Augustine A."/>
        </authorList>
    </citation>
    <scope>NUCLEOTIDE SEQUENCE</scope>
    <source>
        <tissue evidence="1">Leaf</tissue>
    </source>
</reference>
<organism evidence="1">
    <name type="scientific">Rhizophora mucronata</name>
    <name type="common">Asiatic mangrove</name>
    <dbReference type="NCBI Taxonomy" id="61149"/>
    <lineage>
        <taxon>Eukaryota</taxon>
        <taxon>Viridiplantae</taxon>
        <taxon>Streptophyta</taxon>
        <taxon>Embryophyta</taxon>
        <taxon>Tracheophyta</taxon>
        <taxon>Spermatophyta</taxon>
        <taxon>Magnoliopsida</taxon>
        <taxon>eudicotyledons</taxon>
        <taxon>Gunneridae</taxon>
        <taxon>Pentapetalae</taxon>
        <taxon>rosids</taxon>
        <taxon>fabids</taxon>
        <taxon>Malpighiales</taxon>
        <taxon>Rhizophoraceae</taxon>
        <taxon>Rhizophora</taxon>
    </lineage>
</organism>
<name>A0A2P2N864_RHIMU</name>
<proteinExistence type="predicted"/>